<dbReference type="PANTHER" id="PTHR12128">
    <property type="entry name" value="DIHYDRODIPICOLINATE SYNTHASE"/>
    <property type="match status" value="1"/>
</dbReference>
<dbReference type="InterPro" id="IPR005263">
    <property type="entry name" value="DapA"/>
</dbReference>
<dbReference type="Proteomes" id="UP001318860">
    <property type="component" value="Unassembled WGS sequence"/>
</dbReference>
<keyword evidence="11" id="KW-0472">Membrane</keyword>
<dbReference type="Gene3D" id="3.20.20.70">
    <property type="entry name" value="Aldolase class I"/>
    <property type="match status" value="1"/>
</dbReference>
<keyword evidence="11" id="KW-1133">Transmembrane helix</keyword>
<evidence type="ECO:0000256" key="9">
    <source>
        <dbReference type="ARBA" id="ARBA00023270"/>
    </source>
</evidence>
<sequence>MSDDPNHSRPSILFERWRDFLVDSDDVLDQMMSRRKSNAAELPPSESNFSTRFLECPSLPEDYVIYLSLALFLLEFFYSTYLLFSRVSYDGVGHWMLFSQSYASRMPKWRSPRAAVIPNFHLPMRSYEVKNRTNVDDIKALRLITAIKTPYLPDGRFDLEAYDALVNMQIEDGVEGVIVGGTTGEGQLMSWDEHIMLIGHTVNCFGASIKVIGNTGSNSTREAIHATEQGFAVGMHAALHINPYYGKTSLEGLVSHFDSVLPMGPTIIYNVPSRTGQDIPPRVIQTVAHSTNLAGVKECVGNDRVEQYTNSGVVVWSGNDDQCHDSRWDYGATGVISVTSNLVPGLMRELMFGGKNSSLNSKLMPLIEWLFQEPNPIGLNTALAQLGVVRPVFRLPYVPLPLAKRVEFVSIVKELGRENFIGEKDVQVLDDDDFVLIGRY</sequence>
<evidence type="ECO:0000256" key="1">
    <source>
        <dbReference type="ARBA" id="ARBA00003294"/>
    </source>
</evidence>
<dbReference type="PROSITE" id="PS00665">
    <property type="entry name" value="DHDPS_1"/>
    <property type="match status" value="1"/>
</dbReference>
<organism evidence="12 13">
    <name type="scientific">Rehmannia glutinosa</name>
    <name type="common">Chinese foxglove</name>
    <dbReference type="NCBI Taxonomy" id="99300"/>
    <lineage>
        <taxon>Eukaryota</taxon>
        <taxon>Viridiplantae</taxon>
        <taxon>Streptophyta</taxon>
        <taxon>Embryophyta</taxon>
        <taxon>Tracheophyta</taxon>
        <taxon>Spermatophyta</taxon>
        <taxon>Magnoliopsida</taxon>
        <taxon>eudicotyledons</taxon>
        <taxon>Gunneridae</taxon>
        <taxon>Pentapetalae</taxon>
        <taxon>asterids</taxon>
        <taxon>lamiids</taxon>
        <taxon>Lamiales</taxon>
        <taxon>Orobanchaceae</taxon>
        <taxon>Rehmannieae</taxon>
        <taxon>Rehmannia</taxon>
    </lineage>
</organism>
<keyword evidence="13" id="KW-1185">Reference proteome</keyword>
<dbReference type="InterPro" id="IPR020624">
    <property type="entry name" value="Schiff_base-form_aldolases_CS"/>
</dbReference>
<keyword evidence="7" id="KW-0457">Lysine biosynthesis</keyword>
<evidence type="ECO:0000256" key="5">
    <source>
        <dbReference type="ARBA" id="ARBA00022605"/>
    </source>
</evidence>
<dbReference type="PROSITE" id="PS00666">
    <property type="entry name" value="DHDPS_2"/>
    <property type="match status" value="1"/>
</dbReference>
<accession>A0ABR0W2I6</accession>
<dbReference type="PANTHER" id="PTHR12128:SF15">
    <property type="entry name" value="4-HYDROXY-TETRAHYDRODIPICOLINATE SYNTHASE 1, CHLOROPLASTIC"/>
    <property type="match status" value="1"/>
</dbReference>
<evidence type="ECO:0000256" key="6">
    <source>
        <dbReference type="ARBA" id="ARBA00022915"/>
    </source>
</evidence>
<evidence type="ECO:0000313" key="13">
    <source>
        <dbReference type="Proteomes" id="UP001318860"/>
    </source>
</evidence>
<evidence type="ECO:0000256" key="3">
    <source>
        <dbReference type="ARBA" id="ARBA00007592"/>
    </source>
</evidence>
<dbReference type="NCBIfam" id="TIGR00674">
    <property type="entry name" value="dapA"/>
    <property type="match status" value="1"/>
</dbReference>
<evidence type="ECO:0000256" key="8">
    <source>
        <dbReference type="ARBA" id="ARBA00023239"/>
    </source>
</evidence>
<comment type="caution">
    <text evidence="12">The sequence shown here is derived from an EMBL/GenBank/DDBJ whole genome shotgun (WGS) entry which is preliminary data.</text>
</comment>
<feature type="transmembrane region" description="Helical" evidence="11">
    <location>
        <begin position="63"/>
        <end position="84"/>
    </location>
</feature>
<comment type="catalytic activity">
    <reaction evidence="10">
        <text>L-aspartate 4-semialdehyde + pyruvate = (2S,4S)-4-hydroxy-2,3,4,5-tetrahydrodipicolinate + H2O + H(+)</text>
        <dbReference type="Rhea" id="RHEA:34171"/>
        <dbReference type="ChEBI" id="CHEBI:15361"/>
        <dbReference type="ChEBI" id="CHEBI:15377"/>
        <dbReference type="ChEBI" id="CHEBI:15378"/>
        <dbReference type="ChEBI" id="CHEBI:67139"/>
        <dbReference type="ChEBI" id="CHEBI:537519"/>
        <dbReference type="EC" id="4.3.3.7"/>
    </reaction>
</comment>
<dbReference type="SMART" id="SM01130">
    <property type="entry name" value="DHDPS"/>
    <property type="match status" value="1"/>
</dbReference>
<comment type="pathway">
    <text evidence="2">Amino-acid biosynthesis; L-lysine biosynthesis via DAP pathway; (S)-tetrahydrodipicolinate from L-aspartate: step 3/4.</text>
</comment>
<keyword evidence="11" id="KW-0812">Transmembrane</keyword>
<reference evidence="12 13" key="1">
    <citation type="journal article" date="2021" name="Comput. Struct. Biotechnol. J.">
        <title>De novo genome assembly of the potent medicinal plant Rehmannia glutinosa using nanopore technology.</title>
        <authorList>
            <person name="Ma L."/>
            <person name="Dong C."/>
            <person name="Song C."/>
            <person name="Wang X."/>
            <person name="Zheng X."/>
            <person name="Niu Y."/>
            <person name="Chen S."/>
            <person name="Feng W."/>
        </authorList>
    </citation>
    <scope>NUCLEOTIDE SEQUENCE [LARGE SCALE GENOMIC DNA]</scope>
    <source>
        <strain evidence="12">DH-2019</strain>
    </source>
</reference>
<comment type="function">
    <text evidence="1">Catalyzes the condensation of (S)-aspartate-beta-semialdehyde [(S)-ASA] and pyruvate to 4-hydroxy-tetrahydrodipicolinate (HTPA).</text>
</comment>
<comment type="similarity">
    <text evidence="3">Belongs to the DapA family.</text>
</comment>
<keyword evidence="5" id="KW-0028">Amino-acid biosynthesis</keyword>
<dbReference type="PRINTS" id="PR00146">
    <property type="entry name" value="DHPICSNTHASE"/>
</dbReference>
<evidence type="ECO:0000256" key="10">
    <source>
        <dbReference type="ARBA" id="ARBA00047836"/>
    </source>
</evidence>
<keyword evidence="9" id="KW-0704">Schiff base</keyword>
<proteinExistence type="inferred from homology"/>
<dbReference type="CDD" id="cd00950">
    <property type="entry name" value="DHDPS"/>
    <property type="match status" value="1"/>
</dbReference>
<name>A0ABR0W2I6_REHGL</name>
<dbReference type="InterPro" id="IPR002220">
    <property type="entry name" value="DapA-like"/>
</dbReference>
<evidence type="ECO:0000256" key="4">
    <source>
        <dbReference type="ARBA" id="ARBA00012086"/>
    </source>
</evidence>
<dbReference type="InterPro" id="IPR013785">
    <property type="entry name" value="Aldolase_TIM"/>
</dbReference>
<dbReference type="SUPFAM" id="SSF51569">
    <property type="entry name" value="Aldolase"/>
    <property type="match status" value="1"/>
</dbReference>
<keyword evidence="6" id="KW-0220">Diaminopimelate biosynthesis</keyword>
<gene>
    <name evidence="12" type="ORF">DH2020_024375</name>
</gene>
<evidence type="ECO:0000313" key="12">
    <source>
        <dbReference type="EMBL" id="KAK6141878.1"/>
    </source>
</evidence>
<dbReference type="EMBL" id="JABTTQ020000045">
    <property type="protein sequence ID" value="KAK6141878.1"/>
    <property type="molecule type" value="Genomic_DNA"/>
</dbReference>
<evidence type="ECO:0000256" key="2">
    <source>
        <dbReference type="ARBA" id="ARBA00005120"/>
    </source>
</evidence>
<dbReference type="Pfam" id="PF00701">
    <property type="entry name" value="DHDPS"/>
    <property type="match status" value="1"/>
</dbReference>
<dbReference type="InterPro" id="IPR020625">
    <property type="entry name" value="Schiff_base-form_aldolases_AS"/>
</dbReference>
<keyword evidence="8" id="KW-0456">Lyase</keyword>
<evidence type="ECO:0000256" key="11">
    <source>
        <dbReference type="SAM" id="Phobius"/>
    </source>
</evidence>
<dbReference type="EC" id="4.3.3.7" evidence="4"/>
<protein>
    <recommendedName>
        <fullName evidence="4">4-hydroxy-tetrahydrodipicolinate synthase</fullName>
        <ecNumber evidence="4">4.3.3.7</ecNumber>
    </recommendedName>
</protein>
<evidence type="ECO:0000256" key="7">
    <source>
        <dbReference type="ARBA" id="ARBA00023154"/>
    </source>
</evidence>